<comment type="caution">
    <text evidence="3">The sequence shown here is derived from an EMBL/GenBank/DDBJ whole genome shotgun (WGS) entry which is preliminary data.</text>
</comment>
<keyword evidence="2" id="KW-0472">Membrane</keyword>
<feature type="compositionally biased region" description="Basic and acidic residues" evidence="1">
    <location>
        <begin position="208"/>
        <end position="220"/>
    </location>
</feature>
<dbReference type="RefSeq" id="WP_190204797.1">
    <property type="nucleotide sequence ID" value="NZ_BNBI01000006.1"/>
</dbReference>
<evidence type="ECO:0000256" key="2">
    <source>
        <dbReference type="SAM" id="Phobius"/>
    </source>
</evidence>
<feature type="transmembrane region" description="Helical" evidence="2">
    <location>
        <begin position="328"/>
        <end position="346"/>
    </location>
</feature>
<keyword evidence="2" id="KW-1133">Transmembrane helix</keyword>
<evidence type="ECO:0000256" key="1">
    <source>
        <dbReference type="SAM" id="MobiDB-lite"/>
    </source>
</evidence>
<sequence>MGIESDQVVYEYLSRVGDVAQQRQLPSSARMRLVAELRDEIDRRRSRTVVDSPAAVRRIVDRLGSPEEVVEAAGDPAAAPGTAKPPVQRATAAPRRRTPRPDRERDRAARPDGEDGTSPPGNGAPGKTARPERERRKGLFRAAPRPAEQPAPAPAQPHLAPAPDVGAAAPRPDWWRVEPGPFGGGTGGDTVPGFVGGVEIPELLKPPPPREETPAAEKPTEQATAPEPAAARRLPRLWPTGTRSDPLLLLAAALLLVGAVLGNLLPLALGWLLAYFTRRLTPAQSKWAVLVLPGLAVTAGLIWLWGRTDSRWGTPIPEGHMNEALTETWPWVLKAAALASALYLLWRSRRQQG</sequence>
<organism evidence="3 4">
    <name type="scientific">Streptomyces fumanus</name>
    <dbReference type="NCBI Taxonomy" id="67302"/>
    <lineage>
        <taxon>Bacteria</taxon>
        <taxon>Bacillati</taxon>
        <taxon>Actinomycetota</taxon>
        <taxon>Actinomycetes</taxon>
        <taxon>Kitasatosporales</taxon>
        <taxon>Streptomycetaceae</taxon>
        <taxon>Streptomyces</taxon>
    </lineage>
</organism>
<reference evidence="3" key="2">
    <citation type="submission" date="2020-09" db="EMBL/GenBank/DDBJ databases">
        <authorList>
            <person name="Sun Q."/>
            <person name="Ohkuma M."/>
        </authorList>
    </citation>
    <scope>NUCLEOTIDE SEQUENCE</scope>
    <source>
        <strain evidence="3">JCM 4477</strain>
    </source>
</reference>
<dbReference type="Proteomes" id="UP000630718">
    <property type="component" value="Unassembled WGS sequence"/>
</dbReference>
<feature type="transmembrane region" description="Helical" evidence="2">
    <location>
        <begin position="247"/>
        <end position="275"/>
    </location>
</feature>
<name>A0A919AFD0_9ACTN</name>
<gene>
    <name evidence="3" type="ORF">GCM10018772_30580</name>
</gene>
<dbReference type="EMBL" id="BNBI01000006">
    <property type="protein sequence ID" value="GHF03455.1"/>
    <property type="molecule type" value="Genomic_DNA"/>
</dbReference>
<keyword evidence="4" id="KW-1185">Reference proteome</keyword>
<evidence type="ECO:0000313" key="4">
    <source>
        <dbReference type="Proteomes" id="UP000630718"/>
    </source>
</evidence>
<feature type="compositionally biased region" description="Gly residues" evidence="1">
    <location>
        <begin position="181"/>
        <end position="196"/>
    </location>
</feature>
<feature type="transmembrane region" description="Helical" evidence="2">
    <location>
        <begin position="287"/>
        <end position="308"/>
    </location>
</feature>
<reference evidence="3" key="1">
    <citation type="journal article" date="2014" name="Int. J. Syst. Evol. Microbiol.">
        <title>Complete genome sequence of Corynebacterium casei LMG S-19264T (=DSM 44701T), isolated from a smear-ripened cheese.</title>
        <authorList>
            <consortium name="US DOE Joint Genome Institute (JGI-PGF)"/>
            <person name="Walter F."/>
            <person name="Albersmeier A."/>
            <person name="Kalinowski J."/>
            <person name="Ruckert C."/>
        </authorList>
    </citation>
    <scope>NUCLEOTIDE SEQUENCE</scope>
    <source>
        <strain evidence="3">JCM 4477</strain>
    </source>
</reference>
<feature type="compositionally biased region" description="Basic and acidic residues" evidence="1">
    <location>
        <begin position="99"/>
        <end position="113"/>
    </location>
</feature>
<dbReference type="AlphaFoldDB" id="A0A919AFD0"/>
<proteinExistence type="predicted"/>
<evidence type="ECO:0000313" key="3">
    <source>
        <dbReference type="EMBL" id="GHF03455.1"/>
    </source>
</evidence>
<feature type="region of interest" description="Disordered" evidence="1">
    <location>
        <begin position="70"/>
        <end position="230"/>
    </location>
</feature>
<protein>
    <submittedName>
        <fullName evidence="3">Membrane protein</fullName>
    </submittedName>
</protein>
<feature type="compositionally biased region" description="Low complexity" evidence="1">
    <location>
        <begin position="71"/>
        <end position="93"/>
    </location>
</feature>
<accession>A0A919AFD0</accession>
<feature type="compositionally biased region" description="Low complexity" evidence="1">
    <location>
        <begin position="221"/>
        <end position="230"/>
    </location>
</feature>
<keyword evidence="2" id="KW-0812">Transmembrane</keyword>